<evidence type="ECO:0000256" key="1">
    <source>
        <dbReference type="ARBA" id="ARBA00008853"/>
    </source>
</evidence>
<feature type="domain" description="SMP-30/Gluconolactonase/LRE-like region" evidence="4">
    <location>
        <begin position="16"/>
        <end position="250"/>
    </location>
</feature>
<protein>
    <recommendedName>
        <fullName evidence="4">SMP-30/Gluconolactonase/LRE-like region domain-containing protein</fullName>
    </recommendedName>
</protein>
<dbReference type="RefSeq" id="WP_132676478.1">
    <property type="nucleotide sequence ID" value="NZ_SMKS01000032.1"/>
</dbReference>
<evidence type="ECO:0000256" key="2">
    <source>
        <dbReference type="PIRSR" id="PIRSR605511-2"/>
    </source>
</evidence>
<dbReference type="PANTHER" id="PTHR10907">
    <property type="entry name" value="REGUCALCIN"/>
    <property type="match status" value="1"/>
</dbReference>
<name>A0A4R4VK75_9PSEU</name>
<feature type="binding site" evidence="2">
    <location>
        <position position="117"/>
    </location>
    <ligand>
        <name>substrate</name>
    </ligand>
</feature>
<sequence>MHAQVDIAVQATARSGQAPTWDVGTETLLWTDPRAGEVHRYRPGHANATMTLQQQTGGAKPRSRGGLVLHLQEGIALFDAHGEQRTWLVYWAREGVQAGATMIDRKGRLWATTMREDESGDGWLARVNPDGSAGVIIKDLRAGLGLATSPDDTRFYIADAGTSRIEVLDFDINAGLMGNRRTLCEVGGQPSGLAVATDGSLWTAVRDKGELHRYAPSGELAETIPLPAQRPTNLCFGGQDLQDLYITTAHEDLPSPTTTDGAVLTLRTTTEGLRAFAFTGWHVFGLVLLVGIFGVGLMFTGLSQGAIAASFAVAGTSYKASA</sequence>
<dbReference type="GO" id="GO:0004341">
    <property type="term" value="F:gluconolactonase activity"/>
    <property type="evidence" value="ECO:0007669"/>
    <property type="project" value="TreeGrafter"/>
</dbReference>
<dbReference type="InterPro" id="IPR013658">
    <property type="entry name" value="SGL"/>
</dbReference>
<comment type="similarity">
    <text evidence="1">Belongs to the SMP-30/CGR1 family.</text>
</comment>
<keyword evidence="6" id="KW-1185">Reference proteome</keyword>
<organism evidence="5 6">
    <name type="scientific">Saccharopolyspora terrae</name>
    <dbReference type="NCBI Taxonomy" id="2530384"/>
    <lineage>
        <taxon>Bacteria</taxon>
        <taxon>Bacillati</taxon>
        <taxon>Actinomycetota</taxon>
        <taxon>Actinomycetes</taxon>
        <taxon>Pseudonocardiales</taxon>
        <taxon>Pseudonocardiaceae</taxon>
        <taxon>Saccharopolyspora</taxon>
    </lineage>
</organism>
<evidence type="ECO:0000313" key="5">
    <source>
        <dbReference type="EMBL" id="TDD04257.1"/>
    </source>
</evidence>
<dbReference type="AlphaFoldDB" id="A0A4R4VK75"/>
<accession>A0A4R4VK75</accession>
<feature type="non-terminal residue" evidence="5">
    <location>
        <position position="322"/>
    </location>
</feature>
<dbReference type="EMBL" id="SMKS01000032">
    <property type="protein sequence ID" value="TDD04257.1"/>
    <property type="molecule type" value="Genomic_DNA"/>
</dbReference>
<evidence type="ECO:0000259" key="4">
    <source>
        <dbReference type="Pfam" id="PF08450"/>
    </source>
</evidence>
<dbReference type="Gene3D" id="2.120.10.30">
    <property type="entry name" value="TolB, C-terminal domain"/>
    <property type="match status" value="1"/>
</dbReference>
<dbReference type="PANTHER" id="PTHR10907:SF47">
    <property type="entry name" value="REGUCALCIN"/>
    <property type="match status" value="1"/>
</dbReference>
<evidence type="ECO:0000313" key="6">
    <source>
        <dbReference type="Proteomes" id="UP000295674"/>
    </source>
</evidence>
<dbReference type="InterPro" id="IPR005511">
    <property type="entry name" value="SMP-30"/>
</dbReference>
<evidence type="ECO:0000256" key="3">
    <source>
        <dbReference type="SAM" id="Phobius"/>
    </source>
</evidence>
<proteinExistence type="inferred from homology"/>
<dbReference type="Pfam" id="PF08450">
    <property type="entry name" value="SGL"/>
    <property type="match status" value="1"/>
</dbReference>
<gene>
    <name evidence="5" type="ORF">E1181_18560</name>
</gene>
<dbReference type="GO" id="GO:0005509">
    <property type="term" value="F:calcium ion binding"/>
    <property type="evidence" value="ECO:0007669"/>
    <property type="project" value="TreeGrafter"/>
</dbReference>
<dbReference type="Proteomes" id="UP000295674">
    <property type="component" value="Unassembled WGS sequence"/>
</dbReference>
<dbReference type="PRINTS" id="PR01790">
    <property type="entry name" value="SMP30FAMILY"/>
</dbReference>
<reference evidence="5 6" key="1">
    <citation type="submission" date="2019-03" db="EMBL/GenBank/DDBJ databases">
        <title>Draft genome sequences of novel Actinobacteria.</title>
        <authorList>
            <person name="Sahin N."/>
            <person name="Ay H."/>
            <person name="Saygin H."/>
        </authorList>
    </citation>
    <scope>NUCLEOTIDE SEQUENCE [LARGE SCALE GENOMIC DNA]</scope>
    <source>
        <strain evidence="5 6">16K309</strain>
    </source>
</reference>
<comment type="caution">
    <text evidence="5">The sequence shown here is derived from an EMBL/GenBank/DDBJ whole genome shotgun (WGS) entry which is preliminary data.</text>
</comment>
<keyword evidence="3" id="KW-0812">Transmembrane</keyword>
<dbReference type="GO" id="GO:0019853">
    <property type="term" value="P:L-ascorbic acid biosynthetic process"/>
    <property type="evidence" value="ECO:0007669"/>
    <property type="project" value="TreeGrafter"/>
</dbReference>
<dbReference type="OrthoDB" id="2633250at2"/>
<feature type="transmembrane region" description="Helical" evidence="3">
    <location>
        <begin position="275"/>
        <end position="299"/>
    </location>
</feature>
<dbReference type="InterPro" id="IPR011042">
    <property type="entry name" value="6-blade_b-propeller_TolB-like"/>
</dbReference>
<dbReference type="SUPFAM" id="SSF63829">
    <property type="entry name" value="Calcium-dependent phosphotriesterase"/>
    <property type="match status" value="1"/>
</dbReference>
<keyword evidence="3" id="KW-0472">Membrane</keyword>
<keyword evidence="3" id="KW-1133">Transmembrane helix</keyword>